<comment type="similarity">
    <text evidence="3">Belongs to the metallo-dependent hydrolases superfamily. Phosphotriesterase family.</text>
</comment>
<dbReference type="PIRSF" id="PIRSF016839">
    <property type="entry name" value="PhP"/>
    <property type="match status" value="1"/>
</dbReference>
<comment type="caution">
    <text evidence="4">The sequence shown here is derived from an EMBL/GenBank/DDBJ whole genome shotgun (WGS) entry which is preliminary data.</text>
</comment>
<keyword evidence="5" id="KW-1185">Reference proteome</keyword>
<dbReference type="RefSeq" id="WP_168019620.1">
    <property type="nucleotide sequence ID" value="NZ_JAATEP010000066.1"/>
</dbReference>
<evidence type="ECO:0000313" key="5">
    <source>
        <dbReference type="Proteomes" id="UP000696294"/>
    </source>
</evidence>
<dbReference type="EMBL" id="JAATEP010000066">
    <property type="protein sequence ID" value="NJP97456.1"/>
    <property type="molecule type" value="Genomic_DNA"/>
</dbReference>
<proteinExistence type="inferred from homology"/>
<organism evidence="4 5">
    <name type="scientific">Nonomuraea composti</name>
    <dbReference type="NCBI Taxonomy" id="2720023"/>
    <lineage>
        <taxon>Bacteria</taxon>
        <taxon>Bacillati</taxon>
        <taxon>Actinomycetota</taxon>
        <taxon>Actinomycetes</taxon>
        <taxon>Streptosporangiales</taxon>
        <taxon>Streptosporangiaceae</taxon>
        <taxon>Nonomuraea</taxon>
    </lineage>
</organism>
<name>A0ABX1BNS7_9ACTN</name>
<dbReference type="PROSITE" id="PS51347">
    <property type="entry name" value="PHOSPHOTRIESTERASE_2"/>
    <property type="match status" value="1"/>
</dbReference>
<dbReference type="PANTHER" id="PTHR10819">
    <property type="entry name" value="PHOSPHOTRIESTERASE-RELATED"/>
    <property type="match status" value="1"/>
</dbReference>
<evidence type="ECO:0000256" key="1">
    <source>
        <dbReference type="ARBA" id="ARBA00022723"/>
    </source>
</evidence>
<dbReference type="InterPro" id="IPR032466">
    <property type="entry name" value="Metal_Hydrolase"/>
</dbReference>
<reference evidence="4 5" key="1">
    <citation type="submission" date="2020-03" db="EMBL/GenBank/DDBJ databases">
        <title>WGS of actinomycetes isolated from Thailand.</title>
        <authorList>
            <person name="Thawai C."/>
        </authorList>
    </citation>
    <scope>NUCLEOTIDE SEQUENCE [LARGE SCALE GENOMIC DNA]</scope>
    <source>
        <strain evidence="4 5">FMUSA5-5</strain>
    </source>
</reference>
<keyword evidence="2" id="KW-0378">Hydrolase</keyword>
<feature type="modified residue" description="N6-carboxylysine" evidence="3">
    <location>
        <position position="143"/>
    </location>
</feature>
<evidence type="ECO:0000256" key="2">
    <source>
        <dbReference type="ARBA" id="ARBA00022801"/>
    </source>
</evidence>
<dbReference type="PANTHER" id="PTHR10819:SF3">
    <property type="entry name" value="PHOSPHOTRIESTERASE-RELATED PROTEIN"/>
    <property type="match status" value="1"/>
</dbReference>
<gene>
    <name evidence="4" type="ORF">HCN51_49920</name>
</gene>
<dbReference type="SUPFAM" id="SSF51556">
    <property type="entry name" value="Metallo-dependent hydrolases"/>
    <property type="match status" value="1"/>
</dbReference>
<evidence type="ECO:0000313" key="4">
    <source>
        <dbReference type="EMBL" id="NJP97456.1"/>
    </source>
</evidence>
<dbReference type="Gene3D" id="3.20.20.140">
    <property type="entry name" value="Metal-dependent hydrolases"/>
    <property type="match status" value="1"/>
</dbReference>
<accession>A0ABX1BNS7</accession>
<dbReference type="Pfam" id="PF02126">
    <property type="entry name" value="PTE"/>
    <property type="match status" value="1"/>
</dbReference>
<protein>
    <submittedName>
        <fullName evidence="4">Aryldialkylphosphatase</fullName>
    </submittedName>
</protein>
<keyword evidence="1" id="KW-0479">Metal-binding</keyword>
<evidence type="ECO:0000256" key="3">
    <source>
        <dbReference type="PROSITE-ProRule" id="PRU00679"/>
    </source>
</evidence>
<dbReference type="InterPro" id="IPR001559">
    <property type="entry name" value="Phosphotriesterase"/>
</dbReference>
<dbReference type="Proteomes" id="UP000696294">
    <property type="component" value="Unassembled WGS sequence"/>
</dbReference>
<sequence length="316" mass="33763">MSEVMTVLGPVAAAELGYVDAHEHLFLRTPALPGDEFLDEAKSTAEARQVRAGGIGTIVDLTPIGLGRRPAELAKLAVASGLHIVAATGYHRSAHYLASHWAREVSDDLLLDIVLTDLTSGIDGRDWAGPRPVPTTVRAGIVKLGASYQRITADEDRWFRAGAQAAVRTGVPVAVHCETGTAGHEILDRLAESGVAASRVLLCHLDRNPDLELHRELVSRGAYLVYDTVGRVKYGPDTRILDLIEGMAGAGLADHLCLGTDVGRRSMLRAYGGAPGMDVLGRAFLPRLERRLGRDVVDLIMRDAPAALLGSPERPG</sequence>